<organism evidence="1 2">
    <name type="scientific">Levilactobacillus senmaizukei DSM 21775 = NBRC 103853</name>
    <dbReference type="NCBI Taxonomy" id="1423803"/>
    <lineage>
        <taxon>Bacteria</taxon>
        <taxon>Bacillati</taxon>
        <taxon>Bacillota</taxon>
        <taxon>Bacilli</taxon>
        <taxon>Lactobacillales</taxon>
        <taxon>Lactobacillaceae</taxon>
        <taxon>Levilactobacillus</taxon>
    </lineage>
</organism>
<proteinExistence type="predicted"/>
<dbReference type="RefSeq" id="WP_061777164.1">
    <property type="nucleotide sequence ID" value="NZ_AYZH01000022.1"/>
</dbReference>
<protein>
    <recommendedName>
        <fullName evidence="3">Ribbon-helix-helix protein CopG domain-containing protein</fullName>
    </recommendedName>
</protein>
<dbReference type="PATRIC" id="fig|1423803.3.peg.1032"/>
<sequence length="63" mass="6935">MKDLTLTKTNGTPGVGTKPVFIDTELHAKIKELKEETGLTITTIVDAFLRYGVENVEIKDGDE</sequence>
<reference evidence="1 2" key="1">
    <citation type="journal article" date="2015" name="Genome Announc.">
        <title>Expanding the biotechnology potential of lactobacilli through comparative genomics of 213 strains and associated genera.</title>
        <authorList>
            <person name="Sun Z."/>
            <person name="Harris H.M."/>
            <person name="McCann A."/>
            <person name="Guo C."/>
            <person name="Argimon S."/>
            <person name="Zhang W."/>
            <person name="Yang X."/>
            <person name="Jeffery I.B."/>
            <person name="Cooney J.C."/>
            <person name="Kagawa T.F."/>
            <person name="Liu W."/>
            <person name="Song Y."/>
            <person name="Salvetti E."/>
            <person name="Wrobel A."/>
            <person name="Rasinkangas P."/>
            <person name="Parkhill J."/>
            <person name="Rea M.C."/>
            <person name="O'Sullivan O."/>
            <person name="Ritari J."/>
            <person name="Douillard F.P."/>
            <person name="Paul Ross R."/>
            <person name="Yang R."/>
            <person name="Briner A.E."/>
            <person name="Felis G.E."/>
            <person name="de Vos W.M."/>
            <person name="Barrangou R."/>
            <person name="Klaenhammer T.R."/>
            <person name="Caufield P.W."/>
            <person name="Cui Y."/>
            <person name="Zhang H."/>
            <person name="O'Toole P.W."/>
        </authorList>
    </citation>
    <scope>NUCLEOTIDE SEQUENCE [LARGE SCALE GENOMIC DNA]</scope>
    <source>
        <strain evidence="1 2">DSM 21775</strain>
    </source>
</reference>
<dbReference type="EMBL" id="AYZH01000022">
    <property type="protein sequence ID" value="KRN01438.1"/>
    <property type="molecule type" value="Genomic_DNA"/>
</dbReference>
<comment type="caution">
    <text evidence="1">The sequence shown here is derived from an EMBL/GenBank/DDBJ whole genome shotgun (WGS) entry which is preliminary data.</text>
</comment>
<accession>A0A0R2DC74</accession>
<dbReference type="OrthoDB" id="2307626at2"/>
<name>A0A0R2DC74_9LACO</name>
<keyword evidence="2" id="KW-1185">Reference proteome</keyword>
<evidence type="ECO:0008006" key="3">
    <source>
        <dbReference type="Google" id="ProtNLM"/>
    </source>
</evidence>
<dbReference type="AlphaFoldDB" id="A0A0R2DC74"/>
<dbReference type="Proteomes" id="UP000051589">
    <property type="component" value="Unassembled WGS sequence"/>
</dbReference>
<evidence type="ECO:0000313" key="2">
    <source>
        <dbReference type="Proteomes" id="UP000051589"/>
    </source>
</evidence>
<gene>
    <name evidence="1" type="ORF">FD13_GL001031</name>
</gene>
<dbReference type="STRING" id="1423803.FD13_GL001031"/>
<evidence type="ECO:0000313" key="1">
    <source>
        <dbReference type="EMBL" id="KRN01438.1"/>
    </source>
</evidence>